<dbReference type="Gene3D" id="3.90.1720.10">
    <property type="entry name" value="endopeptidase domain like (from Nostoc punctiforme)"/>
    <property type="match status" value="1"/>
</dbReference>
<feature type="compositionally biased region" description="Low complexity" evidence="6">
    <location>
        <begin position="123"/>
        <end position="142"/>
    </location>
</feature>
<dbReference type="PANTHER" id="PTHR47359">
    <property type="entry name" value="PEPTIDOGLYCAN DL-ENDOPEPTIDASE CWLO"/>
    <property type="match status" value="1"/>
</dbReference>
<evidence type="ECO:0000256" key="3">
    <source>
        <dbReference type="ARBA" id="ARBA00022801"/>
    </source>
</evidence>
<accession>A0ABN3JHR6</accession>
<keyword evidence="4" id="KW-0788">Thiol protease</keyword>
<feature type="coiled-coil region" evidence="5">
    <location>
        <begin position="145"/>
        <end position="186"/>
    </location>
</feature>
<dbReference type="Proteomes" id="UP001500460">
    <property type="component" value="Unassembled WGS sequence"/>
</dbReference>
<dbReference type="Pfam" id="PF00877">
    <property type="entry name" value="NLPC_P60"/>
    <property type="match status" value="1"/>
</dbReference>
<dbReference type="SUPFAM" id="SSF54001">
    <property type="entry name" value="Cysteine proteinases"/>
    <property type="match status" value="1"/>
</dbReference>
<evidence type="ECO:0000256" key="4">
    <source>
        <dbReference type="ARBA" id="ARBA00022807"/>
    </source>
</evidence>
<feature type="coiled-coil region" evidence="5">
    <location>
        <begin position="243"/>
        <end position="320"/>
    </location>
</feature>
<dbReference type="PROSITE" id="PS51935">
    <property type="entry name" value="NLPC_P60"/>
    <property type="match status" value="1"/>
</dbReference>
<keyword evidence="9" id="KW-1185">Reference proteome</keyword>
<evidence type="ECO:0000256" key="6">
    <source>
        <dbReference type="SAM" id="MobiDB-lite"/>
    </source>
</evidence>
<organism evidence="8 9">
    <name type="scientific">Streptomyces glaucus</name>
    <dbReference type="NCBI Taxonomy" id="284029"/>
    <lineage>
        <taxon>Bacteria</taxon>
        <taxon>Bacillati</taxon>
        <taxon>Actinomycetota</taxon>
        <taxon>Actinomycetes</taxon>
        <taxon>Kitasatosporales</taxon>
        <taxon>Streptomycetaceae</taxon>
        <taxon>Streptomyces</taxon>
    </lineage>
</organism>
<dbReference type="InterPro" id="IPR051794">
    <property type="entry name" value="PG_Endopeptidase_C40"/>
</dbReference>
<keyword evidence="2" id="KW-0645">Protease</keyword>
<evidence type="ECO:0000256" key="1">
    <source>
        <dbReference type="ARBA" id="ARBA00007074"/>
    </source>
</evidence>
<dbReference type="EMBL" id="BAAATK010000009">
    <property type="protein sequence ID" value="GAA2430805.1"/>
    <property type="molecule type" value="Genomic_DNA"/>
</dbReference>
<evidence type="ECO:0000313" key="8">
    <source>
        <dbReference type="EMBL" id="GAA2430805.1"/>
    </source>
</evidence>
<evidence type="ECO:0000313" key="9">
    <source>
        <dbReference type="Proteomes" id="UP001500460"/>
    </source>
</evidence>
<evidence type="ECO:0000256" key="2">
    <source>
        <dbReference type="ARBA" id="ARBA00022670"/>
    </source>
</evidence>
<dbReference type="PANTHER" id="PTHR47359:SF3">
    <property type="entry name" value="NLP_P60 DOMAIN-CONTAINING PROTEIN-RELATED"/>
    <property type="match status" value="1"/>
</dbReference>
<dbReference type="InterPro" id="IPR000064">
    <property type="entry name" value="NLP_P60_dom"/>
</dbReference>
<keyword evidence="5" id="KW-0175">Coiled coil</keyword>
<sequence length="452" mass="47291">MARRAPGAARGERGAGNGRRGPFVTAGGSPGGRAGTSEAGRGAGRAAGSAAPVRPSHGPAAARTASVVLRAGMARSPRRPGLPAVDQWGDTGMGTGRRGLITAAVAVLCAVTATAPGTAFAAPAPAPSPSASAGASATAAPGEDLEAVRERLDTLYRQAARATDLYNAAEEKVRKQSAELAGLAKKTAEGRARLAGLRDRAGAAARAQYRTGGLPDEARLMLSDDPREFLDGTGRVLQGERAADGLIGELNRAQEDLELYARDASARWRKLEESRRAEAEARKRVEKRIEAAEKLESQLEQEEKERLARLEREAAQRAQTAWLGSGVLREIDGAASEQGRKAVEFATAQVGKPYEWGAEGPETFDCSGLTSRAWAAAGLAVPRTSQQQWRQLKRVDVGAMRPGDLIVYFADASHVALYVGDGTMVHAPRPGRTVTTAGAGSMPILGVVRPDA</sequence>
<evidence type="ECO:0000259" key="7">
    <source>
        <dbReference type="PROSITE" id="PS51935"/>
    </source>
</evidence>
<feature type="region of interest" description="Disordered" evidence="6">
    <location>
        <begin position="123"/>
        <end position="143"/>
    </location>
</feature>
<name>A0ABN3JHR6_9ACTN</name>
<feature type="compositionally biased region" description="Low complexity" evidence="6">
    <location>
        <begin position="35"/>
        <end position="51"/>
    </location>
</feature>
<gene>
    <name evidence="8" type="ORF">GCM10010421_18960</name>
</gene>
<dbReference type="InterPro" id="IPR038765">
    <property type="entry name" value="Papain-like_cys_pep_sf"/>
</dbReference>
<proteinExistence type="inferred from homology"/>
<protein>
    <submittedName>
        <fullName evidence="8">C40 family peptidase</fullName>
    </submittedName>
</protein>
<comment type="caution">
    <text evidence="8">The sequence shown here is derived from an EMBL/GenBank/DDBJ whole genome shotgun (WGS) entry which is preliminary data.</text>
</comment>
<feature type="region of interest" description="Disordered" evidence="6">
    <location>
        <begin position="1"/>
        <end position="62"/>
    </location>
</feature>
<comment type="similarity">
    <text evidence="1">Belongs to the peptidase C40 family.</text>
</comment>
<evidence type="ECO:0000256" key="5">
    <source>
        <dbReference type="SAM" id="Coils"/>
    </source>
</evidence>
<keyword evidence="3" id="KW-0378">Hydrolase</keyword>
<reference evidence="8 9" key="1">
    <citation type="journal article" date="2019" name="Int. J. Syst. Evol. Microbiol.">
        <title>The Global Catalogue of Microorganisms (GCM) 10K type strain sequencing project: providing services to taxonomists for standard genome sequencing and annotation.</title>
        <authorList>
            <consortium name="The Broad Institute Genomics Platform"/>
            <consortium name="The Broad Institute Genome Sequencing Center for Infectious Disease"/>
            <person name="Wu L."/>
            <person name="Ma J."/>
        </authorList>
    </citation>
    <scope>NUCLEOTIDE SEQUENCE [LARGE SCALE GENOMIC DNA]</scope>
    <source>
        <strain evidence="8 9">JCM 6922</strain>
    </source>
</reference>
<feature type="domain" description="NlpC/P60" evidence="7">
    <location>
        <begin position="336"/>
        <end position="452"/>
    </location>
</feature>